<evidence type="ECO:0000313" key="2">
    <source>
        <dbReference type="Proteomes" id="UP000515124"/>
    </source>
</evidence>
<feature type="region of interest" description="Disordered" evidence="1">
    <location>
        <begin position="1"/>
        <end position="25"/>
    </location>
</feature>
<keyword evidence="2" id="KW-1185">Reference proteome</keyword>
<dbReference type="Gramene" id="Pav_sc0001051.1_g080.1.mk:mrna">
    <property type="protein sequence ID" value="Pav_sc0001051.1_g080.1.mk:CDS:1"/>
    <property type="gene ID" value="Pav_sc0001051.1_g080.1.mk"/>
</dbReference>
<reference evidence="3" key="1">
    <citation type="submission" date="2025-08" db="UniProtKB">
        <authorList>
            <consortium name="RefSeq"/>
        </authorList>
    </citation>
    <scope>IDENTIFICATION</scope>
</reference>
<dbReference type="Proteomes" id="UP000515124">
    <property type="component" value="Unplaced"/>
</dbReference>
<protein>
    <submittedName>
        <fullName evidence="3">Uncharacterized protein LOC110764121</fullName>
    </submittedName>
</protein>
<evidence type="ECO:0000256" key="1">
    <source>
        <dbReference type="SAM" id="MobiDB-lite"/>
    </source>
</evidence>
<accession>A0A6P5T6D5</accession>
<sequence>MKRQGRVDVGGATMDQGSRFDGTTATTTTTTMTMTIASKKAKKTIDKAAGKEDVRIDGGDHQLGLVAAENLMPGEENYWGCLSGAVVDEQMSWGSIWMPFWDVEFMGEAHYGLFSDVIWDDDIWGLRTTKEVPNP</sequence>
<evidence type="ECO:0000313" key="3">
    <source>
        <dbReference type="RefSeq" id="XP_021822736.1"/>
    </source>
</evidence>
<dbReference type="AlphaFoldDB" id="A0A6P5T6D5"/>
<organism evidence="2 3">
    <name type="scientific">Prunus avium</name>
    <name type="common">Cherry</name>
    <name type="synonym">Cerasus avium</name>
    <dbReference type="NCBI Taxonomy" id="42229"/>
    <lineage>
        <taxon>Eukaryota</taxon>
        <taxon>Viridiplantae</taxon>
        <taxon>Streptophyta</taxon>
        <taxon>Embryophyta</taxon>
        <taxon>Tracheophyta</taxon>
        <taxon>Spermatophyta</taxon>
        <taxon>Magnoliopsida</taxon>
        <taxon>eudicotyledons</taxon>
        <taxon>Gunneridae</taxon>
        <taxon>Pentapetalae</taxon>
        <taxon>rosids</taxon>
        <taxon>fabids</taxon>
        <taxon>Rosales</taxon>
        <taxon>Rosaceae</taxon>
        <taxon>Amygdaloideae</taxon>
        <taxon>Amygdaleae</taxon>
        <taxon>Prunus</taxon>
    </lineage>
</organism>
<name>A0A6P5T6D5_PRUAV</name>
<dbReference type="KEGG" id="pavi:110764121"/>
<proteinExistence type="predicted"/>
<dbReference type="GeneID" id="110764121"/>
<gene>
    <name evidence="3" type="primary">LOC110764121</name>
</gene>
<dbReference type="RefSeq" id="XP_021822736.1">
    <property type="nucleotide sequence ID" value="XM_021967044.1"/>
</dbReference>